<evidence type="ECO:0000313" key="10">
    <source>
        <dbReference type="EMBL" id="MBB5173915.1"/>
    </source>
</evidence>
<feature type="compositionally biased region" description="Basic residues" evidence="6">
    <location>
        <begin position="404"/>
        <end position="416"/>
    </location>
</feature>
<accession>A0A840QRC7</accession>
<feature type="domain" description="DEAD-box RNA helicase Q" evidence="9">
    <location>
        <begin position="3"/>
        <end position="31"/>
    </location>
</feature>
<feature type="short sequence motif" description="Q motif" evidence="5">
    <location>
        <begin position="3"/>
        <end position="31"/>
    </location>
</feature>
<evidence type="ECO:0000256" key="6">
    <source>
        <dbReference type="SAM" id="MobiDB-lite"/>
    </source>
</evidence>
<evidence type="ECO:0000256" key="4">
    <source>
        <dbReference type="ARBA" id="ARBA00022840"/>
    </source>
</evidence>
<dbReference type="CDD" id="cd00268">
    <property type="entry name" value="DEADc"/>
    <property type="match status" value="1"/>
</dbReference>
<feature type="region of interest" description="Disordered" evidence="6">
    <location>
        <begin position="379"/>
        <end position="440"/>
    </location>
</feature>
<dbReference type="SMART" id="SM00487">
    <property type="entry name" value="DEXDc"/>
    <property type="match status" value="1"/>
</dbReference>
<dbReference type="Gene3D" id="3.40.50.300">
    <property type="entry name" value="P-loop containing nucleotide triphosphate hydrolases"/>
    <property type="match status" value="2"/>
</dbReference>
<dbReference type="EC" id="3.6.4.13" evidence="10"/>
<dbReference type="GO" id="GO:0009409">
    <property type="term" value="P:response to cold"/>
    <property type="evidence" value="ECO:0007669"/>
    <property type="project" value="TreeGrafter"/>
</dbReference>
<dbReference type="CDD" id="cd18787">
    <property type="entry name" value="SF2_C_DEAD"/>
    <property type="match status" value="1"/>
</dbReference>
<dbReference type="Proteomes" id="UP000551878">
    <property type="component" value="Unassembled WGS sequence"/>
</dbReference>
<organism evidence="10 11">
    <name type="scientific">Texcoconibacillus texcoconensis</name>
    <dbReference type="NCBI Taxonomy" id="1095777"/>
    <lineage>
        <taxon>Bacteria</taxon>
        <taxon>Bacillati</taxon>
        <taxon>Bacillota</taxon>
        <taxon>Bacilli</taxon>
        <taxon>Bacillales</taxon>
        <taxon>Bacillaceae</taxon>
        <taxon>Texcoconibacillus</taxon>
    </lineage>
</organism>
<dbReference type="PROSITE" id="PS51192">
    <property type="entry name" value="HELICASE_ATP_BIND_1"/>
    <property type="match status" value="1"/>
</dbReference>
<dbReference type="InterPro" id="IPR027417">
    <property type="entry name" value="P-loop_NTPase"/>
</dbReference>
<dbReference type="Pfam" id="PF00270">
    <property type="entry name" value="DEAD"/>
    <property type="match status" value="1"/>
</dbReference>
<evidence type="ECO:0000313" key="11">
    <source>
        <dbReference type="Proteomes" id="UP000551878"/>
    </source>
</evidence>
<dbReference type="GO" id="GO:0005524">
    <property type="term" value="F:ATP binding"/>
    <property type="evidence" value="ECO:0007669"/>
    <property type="project" value="UniProtKB-KW"/>
</dbReference>
<name>A0A840QRC7_9BACI</name>
<dbReference type="EMBL" id="JACHHB010000009">
    <property type="protein sequence ID" value="MBB5173915.1"/>
    <property type="molecule type" value="Genomic_DNA"/>
</dbReference>
<proteinExistence type="predicted"/>
<dbReference type="SMART" id="SM00490">
    <property type="entry name" value="HELICc"/>
    <property type="match status" value="1"/>
</dbReference>
<dbReference type="InterPro" id="IPR050547">
    <property type="entry name" value="DEAD_box_RNA_helicases"/>
</dbReference>
<dbReference type="InterPro" id="IPR044742">
    <property type="entry name" value="DEAD/DEAH_RhlB"/>
</dbReference>
<dbReference type="InterPro" id="IPR011545">
    <property type="entry name" value="DEAD/DEAH_box_helicase_dom"/>
</dbReference>
<evidence type="ECO:0000256" key="5">
    <source>
        <dbReference type="PROSITE-ProRule" id="PRU00552"/>
    </source>
</evidence>
<sequence length="440" mass="50679">MKHPFQQFELKPFLLEALMEQNIEKPMEIQERLIPAIRNGKDVIGQSKTGSGKTLAFLLPIVDQVDIDEENVQAVITAPTRELASQLYDELTKLTKFAPDSEKPRTKLLVGGTDRLKSIEGLKQRPHIVVGTPGRIEDFVREGHLPVQTSRFLVVDETDQMLDMGFIEDVDKIASKMGDSLQMLVFSATIPEKLEPFLRKYMNQPRHVEVKSHRQEGKIEHILVPDRHRDRFELVKDVAVSLNPYLAMIFANTKETAEEIFNKMNEHGLNVDRLHGDITPRERKRVMKRLQKAEVQYLVATDLVARGIDVEGISHIINFEWPKDLDFYIHRVGRTGRAGWDGLAVSIISDRDGEAVGKLEKRGITFTYKDLRHGEWVDVKQKNRHMKSQKSKPGEEQQPQKPLPKAKKVKPGYKKKFQQEQRKQVKREQRLNNRKNKGRG</sequence>
<dbReference type="GO" id="GO:0033592">
    <property type="term" value="F:RNA strand annealing activity"/>
    <property type="evidence" value="ECO:0007669"/>
    <property type="project" value="TreeGrafter"/>
</dbReference>
<dbReference type="SUPFAM" id="SSF52540">
    <property type="entry name" value="P-loop containing nucleoside triphosphate hydrolases"/>
    <property type="match status" value="1"/>
</dbReference>
<keyword evidence="11" id="KW-1185">Reference proteome</keyword>
<dbReference type="AlphaFoldDB" id="A0A840QRC7"/>
<feature type="compositionally biased region" description="Basic and acidic residues" evidence="6">
    <location>
        <begin position="417"/>
        <end position="431"/>
    </location>
</feature>
<dbReference type="PROSITE" id="PS51194">
    <property type="entry name" value="HELICASE_CTER"/>
    <property type="match status" value="1"/>
</dbReference>
<evidence type="ECO:0000259" key="8">
    <source>
        <dbReference type="PROSITE" id="PS51194"/>
    </source>
</evidence>
<dbReference type="Pfam" id="PF00271">
    <property type="entry name" value="Helicase_C"/>
    <property type="match status" value="1"/>
</dbReference>
<dbReference type="PANTHER" id="PTHR47963:SF1">
    <property type="entry name" value="DEAD-BOX ATP-DEPENDENT RNA HELICASE CSHB"/>
    <property type="match status" value="1"/>
</dbReference>
<evidence type="ECO:0000256" key="2">
    <source>
        <dbReference type="ARBA" id="ARBA00022801"/>
    </source>
</evidence>
<keyword evidence="4" id="KW-0067">ATP-binding</keyword>
<feature type="domain" description="Helicase C-terminal" evidence="8">
    <location>
        <begin position="234"/>
        <end position="387"/>
    </location>
</feature>
<dbReference type="GO" id="GO:0016787">
    <property type="term" value="F:hydrolase activity"/>
    <property type="evidence" value="ECO:0007669"/>
    <property type="project" value="UniProtKB-KW"/>
</dbReference>
<keyword evidence="2 10" id="KW-0378">Hydrolase</keyword>
<feature type="domain" description="Helicase ATP-binding" evidence="7">
    <location>
        <begin position="34"/>
        <end position="208"/>
    </location>
</feature>
<comment type="caution">
    <text evidence="10">The sequence shown here is derived from an EMBL/GenBank/DDBJ whole genome shotgun (WGS) entry which is preliminary data.</text>
</comment>
<dbReference type="InterPro" id="IPR014014">
    <property type="entry name" value="RNA_helicase_DEAD_Q_motif"/>
</dbReference>
<dbReference type="PANTHER" id="PTHR47963">
    <property type="entry name" value="DEAD-BOX ATP-DEPENDENT RNA HELICASE 47, MITOCHONDRIAL"/>
    <property type="match status" value="1"/>
</dbReference>
<evidence type="ECO:0000259" key="9">
    <source>
        <dbReference type="PROSITE" id="PS51195"/>
    </source>
</evidence>
<protein>
    <submittedName>
        <fullName evidence="10">ATP-dependent RNA helicase CshB</fullName>
        <ecNumber evidence="10">3.6.4.13</ecNumber>
    </submittedName>
</protein>
<keyword evidence="3 10" id="KW-0347">Helicase</keyword>
<dbReference type="GO" id="GO:0003724">
    <property type="term" value="F:RNA helicase activity"/>
    <property type="evidence" value="ECO:0007669"/>
    <property type="project" value="UniProtKB-EC"/>
</dbReference>
<evidence type="ECO:0000256" key="3">
    <source>
        <dbReference type="ARBA" id="ARBA00022806"/>
    </source>
</evidence>
<dbReference type="InterPro" id="IPR014001">
    <property type="entry name" value="Helicase_ATP-bd"/>
</dbReference>
<evidence type="ECO:0000259" key="7">
    <source>
        <dbReference type="PROSITE" id="PS51192"/>
    </source>
</evidence>
<reference evidence="10 11" key="1">
    <citation type="submission" date="2020-08" db="EMBL/GenBank/DDBJ databases">
        <title>Genomic Encyclopedia of Type Strains, Phase IV (KMG-IV): sequencing the most valuable type-strain genomes for metagenomic binning, comparative biology and taxonomic classification.</title>
        <authorList>
            <person name="Goeker M."/>
        </authorList>
    </citation>
    <scope>NUCLEOTIDE SEQUENCE [LARGE SCALE GENOMIC DNA]</scope>
    <source>
        <strain evidence="10 11">DSM 24696</strain>
    </source>
</reference>
<dbReference type="GO" id="GO:0005840">
    <property type="term" value="C:ribosome"/>
    <property type="evidence" value="ECO:0007669"/>
    <property type="project" value="TreeGrafter"/>
</dbReference>
<evidence type="ECO:0000256" key="1">
    <source>
        <dbReference type="ARBA" id="ARBA00022741"/>
    </source>
</evidence>
<dbReference type="RefSeq" id="WP_184664351.1">
    <property type="nucleotide sequence ID" value="NZ_JACHHB010000009.1"/>
</dbReference>
<dbReference type="PROSITE" id="PS51195">
    <property type="entry name" value="Q_MOTIF"/>
    <property type="match status" value="1"/>
</dbReference>
<keyword evidence="1" id="KW-0547">Nucleotide-binding</keyword>
<dbReference type="GO" id="GO:0005829">
    <property type="term" value="C:cytosol"/>
    <property type="evidence" value="ECO:0007669"/>
    <property type="project" value="TreeGrafter"/>
</dbReference>
<gene>
    <name evidence="10" type="ORF">HNQ41_002105</name>
</gene>
<dbReference type="InterPro" id="IPR001650">
    <property type="entry name" value="Helicase_C-like"/>
</dbReference>